<evidence type="ECO:0000313" key="2">
    <source>
        <dbReference type="Proteomes" id="UP000626697"/>
    </source>
</evidence>
<dbReference type="Proteomes" id="UP000626697">
    <property type="component" value="Unassembled WGS sequence"/>
</dbReference>
<comment type="caution">
    <text evidence="1">The sequence shown here is derived from an EMBL/GenBank/DDBJ whole genome shotgun (WGS) entry which is preliminary data.</text>
</comment>
<reference evidence="1 2" key="1">
    <citation type="submission" date="2020-08" db="EMBL/GenBank/DDBJ databases">
        <title>Genomic Encyclopedia of Type Strains, Phase IV (KMG-IV): sequencing the most valuable type-strain genomes for metagenomic binning, comparative biology and taxonomic classification.</title>
        <authorList>
            <person name="Goeker M."/>
        </authorList>
    </citation>
    <scope>NUCLEOTIDE SEQUENCE [LARGE SCALE GENOMIC DNA]</scope>
    <source>
        <strain evidence="1 2">DSM 105481</strain>
    </source>
</reference>
<evidence type="ECO:0000313" key="1">
    <source>
        <dbReference type="EMBL" id="MBA9029045.1"/>
    </source>
</evidence>
<sequence length="61" mass="7275">MLSKKNVNLTSVNSRVFLNRLDKAAWRVSRRAVFRFASERLEIIYVDFFKTVLIYHKQPNS</sequence>
<dbReference type="EMBL" id="JACJHX010000024">
    <property type="protein sequence ID" value="MBA9029045.1"/>
    <property type="molecule type" value="Genomic_DNA"/>
</dbReference>
<name>A0ABR6CVR0_9BACI</name>
<keyword evidence="2" id="KW-1185">Reference proteome</keyword>
<accession>A0ABR6CVR0</accession>
<gene>
    <name evidence="1" type="ORF">HNP81_004367</name>
</gene>
<organism evidence="1 2">
    <name type="scientific">Peribacillus huizhouensis</name>
    <dbReference type="NCBI Taxonomy" id="1501239"/>
    <lineage>
        <taxon>Bacteria</taxon>
        <taxon>Bacillati</taxon>
        <taxon>Bacillota</taxon>
        <taxon>Bacilli</taxon>
        <taxon>Bacillales</taxon>
        <taxon>Bacillaceae</taxon>
        <taxon>Peribacillus</taxon>
    </lineage>
</organism>
<protein>
    <submittedName>
        <fullName evidence="1">Uncharacterized protein</fullName>
    </submittedName>
</protein>
<proteinExistence type="predicted"/>